<evidence type="ECO:0000256" key="1">
    <source>
        <dbReference type="SAM" id="MobiDB-lite"/>
    </source>
</evidence>
<sequence>MNELDSRDSALMEQAYDNPQEAEDRMVAFREQNGENGLFVALRERPELFGDYPRDKALFDDAYNARKALPSNFDEYRKRRDESDEIQRTLQTIRRERGEPSPDDDFPQR</sequence>
<name>A0ABV2J6C4_9HYPH</name>
<accession>A0ABV2J6C4</accession>
<organism evidence="2 3">
    <name type="scientific">Rhizobium aquaticum</name>
    <dbReference type="NCBI Taxonomy" id="1549636"/>
    <lineage>
        <taxon>Bacteria</taxon>
        <taxon>Pseudomonadati</taxon>
        <taxon>Pseudomonadota</taxon>
        <taxon>Alphaproteobacteria</taxon>
        <taxon>Hyphomicrobiales</taxon>
        <taxon>Rhizobiaceae</taxon>
        <taxon>Rhizobium/Agrobacterium group</taxon>
        <taxon>Rhizobium</taxon>
    </lineage>
</organism>
<evidence type="ECO:0000313" key="2">
    <source>
        <dbReference type="EMBL" id="MET3616319.1"/>
    </source>
</evidence>
<evidence type="ECO:0000313" key="3">
    <source>
        <dbReference type="Proteomes" id="UP001549047"/>
    </source>
</evidence>
<protein>
    <submittedName>
        <fullName evidence="2">Uncharacterized protein</fullName>
    </submittedName>
</protein>
<feature type="region of interest" description="Disordered" evidence="1">
    <location>
        <begin position="1"/>
        <end position="20"/>
    </location>
</feature>
<feature type="compositionally biased region" description="Basic and acidic residues" evidence="1">
    <location>
        <begin position="1"/>
        <end position="10"/>
    </location>
</feature>
<dbReference type="RefSeq" id="WP_354558768.1">
    <property type="nucleotide sequence ID" value="NZ_JBEPMB010000018.1"/>
</dbReference>
<comment type="caution">
    <text evidence="2">The sequence shown here is derived from an EMBL/GenBank/DDBJ whole genome shotgun (WGS) entry which is preliminary data.</text>
</comment>
<gene>
    <name evidence="2" type="ORF">ABID16_004668</name>
</gene>
<dbReference type="EMBL" id="JBEPMB010000018">
    <property type="protein sequence ID" value="MET3616319.1"/>
    <property type="molecule type" value="Genomic_DNA"/>
</dbReference>
<proteinExistence type="predicted"/>
<dbReference type="Proteomes" id="UP001549047">
    <property type="component" value="Unassembled WGS sequence"/>
</dbReference>
<reference evidence="2 3" key="1">
    <citation type="submission" date="2024-06" db="EMBL/GenBank/DDBJ databases">
        <title>Genomic Encyclopedia of Type Strains, Phase IV (KMG-IV): sequencing the most valuable type-strain genomes for metagenomic binning, comparative biology and taxonomic classification.</title>
        <authorList>
            <person name="Goeker M."/>
        </authorList>
    </citation>
    <scope>NUCLEOTIDE SEQUENCE [LARGE SCALE GENOMIC DNA]</scope>
    <source>
        <strain evidence="2 3">DSM 29780</strain>
    </source>
</reference>
<keyword evidence="3" id="KW-1185">Reference proteome</keyword>